<name>A0A232F3R6_9HYME</name>
<evidence type="ECO:0000313" key="3">
    <source>
        <dbReference type="Proteomes" id="UP000215335"/>
    </source>
</evidence>
<proteinExistence type="predicted"/>
<sequence length="143" mass="16344">MSKQGLKQVWQHEGAQYHHQPRYAITHPLIMEHREGTCLRQHQRSSSTDGRRGKGTSQPLVEFHRLNEDTLRIVRHQRRCRTSRRFDLQQQCVNAHQHGHHRQQCELGARALAAPIITNEHAVSIIFSGSARTHAASHSDGSA</sequence>
<gene>
    <name evidence="2" type="ORF">TSAR_012488</name>
</gene>
<protein>
    <submittedName>
        <fullName evidence="2">Uncharacterized protein</fullName>
    </submittedName>
</protein>
<dbReference type="AlphaFoldDB" id="A0A232F3R6"/>
<dbReference type="Proteomes" id="UP000215335">
    <property type="component" value="Unassembled WGS sequence"/>
</dbReference>
<evidence type="ECO:0000256" key="1">
    <source>
        <dbReference type="SAM" id="MobiDB-lite"/>
    </source>
</evidence>
<reference evidence="2 3" key="1">
    <citation type="journal article" date="2017" name="Curr. Biol.">
        <title>The Evolution of Venom by Co-option of Single-Copy Genes.</title>
        <authorList>
            <person name="Martinson E.O."/>
            <person name="Mrinalini"/>
            <person name="Kelkar Y.D."/>
            <person name="Chang C.H."/>
            <person name="Werren J.H."/>
        </authorList>
    </citation>
    <scope>NUCLEOTIDE SEQUENCE [LARGE SCALE GENOMIC DNA]</scope>
    <source>
        <strain evidence="2 3">Alberta</strain>
        <tissue evidence="2">Whole body</tissue>
    </source>
</reference>
<evidence type="ECO:0000313" key="2">
    <source>
        <dbReference type="EMBL" id="OXU25057.1"/>
    </source>
</evidence>
<accession>A0A232F3R6</accession>
<comment type="caution">
    <text evidence="2">The sequence shown here is derived from an EMBL/GenBank/DDBJ whole genome shotgun (WGS) entry which is preliminary data.</text>
</comment>
<keyword evidence="3" id="KW-1185">Reference proteome</keyword>
<feature type="region of interest" description="Disordered" evidence="1">
    <location>
        <begin position="38"/>
        <end position="57"/>
    </location>
</feature>
<organism evidence="2 3">
    <name type="scientific">Trichomalopsis sarcophagae</name>
    <dbReference type="NCBI Taxonomy" id="543379"/>
    <lineage>
        <taxon>Eukaryota</taxon>
        <taxon>Metazoa</taxon>
        <taxon>Ecdysozoa</taxon>
        <taxon>Arthropoda</taxon>
        <taxon>Hexapoda</taxon>
        <taxon>Insecta</taxon>
        <taxon>Pterygota</taxon>
        <taxon>Neoptera</taxon>
        <taxon>Endopterygota</taxon>
        <taxon>Hymenoptera</taxon>
        <taxon>Apocrita</taxon>
        <taxon>Proctotrupomorpha</taxon>
        <taxon>Chalcidoidea</taxon>
        <taxon>Pteromalidae</taxon>
        <taxon>Pteromalinae</taxon>
        <taxon>Trichomalopsis</taxon>
    </lineage>
</organism>
<dbReference type="EMBL" id="NNAY01001122">
    <property type="protein sequence ID" value="OXU25057.1"/>
    <property type="molecule type" value="Genomic_DNA"/>
</dbReference>